<dbReference type="AlphaFoldDB" id="A0A4P6XKQ4"/>
<proteinExistence type="predicted"/>
<dbReference type="EMBL" id="CP034456">
    <property type="protein sequence ID" value="QBM86144.1"/>
    <property type="molecule type" value="Genomic_DNA"/>
</dbReference>
<organism evidence="2 3">
    <name type="scientific">Metschnikowia aff. pulcherrima</name>
    <dbReference type="NCBI Taxonomy" id="2163413"/>
    <lineage>
        <taxon>Eukaryota</taxon>
        <taxon>Fungi</taxon>
        <taxon>Dikarya</taxon>
        <taxon>Ascomycota</taxon>
        <taxon>Saccharomycotina</taxon>
        <taxon>Pichiomycetes</taxon>
        <taxon>Metschnikowiaceae</taxon>
        <taxon>Metschnikowia</taxon>
    </lineage>
</organism>
<name>A0A4P6XKQ4_9ASCO</name>
<protein>
    <submittedName>
        <fullName evidence="2">Uncharacterized protein</fullName>
    </submittedName>
</protein>
<feature type="signal peptide" evidence="1">
    <location>
        <begin position="1"/>
        <end position="19"/>
    </location>
</feature>
<feature type="chain" id="PRO_5020421108" evidence="1">
    <location>
        <begin position="20"/>
        <end position="228"/>
    </location>
</feature>
<evidence type="ECO:0000313" key="3">
    <source>
        <dbReference type="Proteomes" id="UP000292447"/>
    </source>
</evidence>
<accession>A0A4P6XKQ4</accession>
<keyword evidence="1" id="KW-0732">Signal</keyword>
<sequence>MRLQALLFLHAALFAVVGGAVIKCSDLNLGAQNSEGFGNLQKRGHLNELFSACFCTGNSLDDSYAYGVGNPACTESTKSFTLRRMALDDKPREVFRPVPEDSQYTRTRNILKGIMKNIREVEKELNDEDEFHLLSTQGQENLLSRALDVLRECEEEGGKIGLLDWLKFYEEAEKEDPIGLDKYQSNSAVIFDDVEERVKVLAAKYNINVKFDQERKDKKGGRVQSTYL</sequence>
<keyword evidence="3" id="KW-1185">Reference proteome</keyword>
<evidence type="ECO:0000256" key="1">
    <source>
        <dbReference type="SAM" id="SignalP"/>
    </source>
</evidence>
<gene>
    <name evidence="2" type="ORF">METSCH_A07800</name>
</gene>
<evidence type="ECO:0000313" key="2">
    <source>
        <dbReference type="EMBL" id="QBM86144.1"/>
    </source>
</evidence>
<dbReference type="Proteomes" id="UP000292447">
    <property type="component" value="Chromosome I"/>
</dbReference>
<reference evidence="3" key="1">
    <citation type="submission" date="2019-03" db="EMBL/GenBank/DDBJ databases">
        <title>Snf2 controls pulcherriminic acid biosynthesis and connects pigmentation and antifungal activity of the yeast Metschnikowia pulcherrima.</title>
        <authorList>
            <person name="Gore-Lloyd D."/>
            <person name="Sumann I."/>
            <person name="Brachmann A.O."/>
            <person name="Schneeberger K."/>
            <person name="Ortiz-Merino R.A."/>
            <person name="Moreno-Beltran M."/>
            <person name="Schlaefli M."/>
            <person name="Kirner P."/>
            <person name="Santos Kron A."/>
            <person name="Wolfe K.H."/>
            <person name="Piel J."/>
            <person name="Ahrens C.H."/>
            <person name="Henk D."/>
            <person name="Freimoser F.M."/>
        </authorList>
    </citation>
    <scope>NUCLEOTIDE SEQUENCE [LARGE SCALE GENOMIC DNA]</scope>
    <source>
        <strain evidence="3">APC 1.2</strain>
    </source>
</reference>